<comment type="caution">
    <text evidence="1">The sequence shown here is derived from an EMBL/GenBank/DDBJ whole genome shotgun (WGS) entry which is preliminary data.</text>
</comment>
<dbReference type="EMBL" id="RWIT01000006">
    <property type="protein sequence ID" value="RSK47950.1"/>
    <property type="molecule type" value="Genomic_DNA"/>
</dbReference>
<dbReference type="Proteomes" id="UP000273500">
    <property type="component" value="Unassembled WGS sequence"/>
</dbReference>
<accession>A0A3R9V6P9</accession>
<gene>
    <name evidence="1" type="ORF">EI291_12700</name>
</gene>
<name>A0A3R9V6P9_9BACT</name>
<sequence>MLSTNTKDAYLCELGFTRISLYRSWDYPVGNGEAAFIPITDVRYLHQTVAADGTRLYAYAWVEEPGILLTTERHISALEHIVAELETNDFRLLSQQIEKFFQRHGGRGVLISSAIHSSLPMLS</sequence>
<keyword evidence="2" id="KW-1185">Reference proteome</keyword>
<proteinExistence type="predicted"/>
<dbReference type="RefSeq" id="WP_125420448.1">
    <property type="nucleotide sequence ID" value="NZ_RWIT01000006.1"/>
</dbReference>
<organism evidence="1 2">
    <name type="scientific">Hymenobacter rigui</name>
    <dbReference type="NCBI Taxonomy" id="334424"/>
    <lineage>
        <taxon>Bacteria</taxon>
        <taxon>Pseudomonadati</taxon>
        <taxon>Bacteroidota</taxon>
        <taxon>Cytophagia</taxon>
        <taxon>Cytophagales</taxon>
        <taxon>Hymenobacteraceae</taxon>
        <taxon>Hymenobacter</taxon>
    </lineage>
</organism>
<evidence type="ECO:0000313" key="2">
    <source>
        <dbReference type="Proteomes" id="UP000273500"/>
    </source>
</evidence>
<dbReference type="AlphaFoldDB" id="A0A3R9V6P9"/>
<dbReference type="OrthoDB" id="882023at2"/>
<protein>
    <submittedName>
        <fullName evidence="1">Uncharacterized protein</fullName>
    </submittedName>
</protein>
<reference evidence="1 2" key="1">
    <citation type="submission" date="2018-12" db="EMBL/GenBank/DDBJ databases">
        <authorList>
            <person name="Feng G."/>
            <person name="Zhu H."/>
        </authorList>
    </citation>
    <scope>NUCLEOTIDE SEQUENCE [LARGE SCALE GENOMIC DNA]</scope>
    <source>
        <strain evidence="1 2">KCTC 12533</strain>
    </source>
</reference>
<evidence type="ECO:0000313" key="1">
    <source>
        <dbReference type="EMBL" id="RSK47950.1"/>
    </source>
</evidence>